<gene>
    <name evidence="1" type="ORF">TM448A00111_0041</name>
    <name evidence="2" type="ORF">TM448B00196_0041</name>
</gene>
<dbReference type="EMBL" id="MT143977">
    <property type="protein sequence ID" value="QJA44538.1"/>
    <property type="molecule type" value="Genomic_DNA"/>
</dbReference>
<dbReference type="EMBL" id="MT144598">
    <property type="protein sequence ID" value="QJH94254.1"/>
    <property type="molecule type" value="Genomic_DNA"/>
</dbReference>
<dbReference type="AlphaFoldDB" id="A0A6H1ZAI0"/>
<organism evidence="1">
    <name type="scientific">viral metagenome</name>
    <dbReference type="NCBI Taxonomy" id="1070528"/>
    <lineage>
        <taxon>unclassified sequences</taxon>
        <taxon>metagenomes</taxon>
        <taxon>organismal metagenomes</taxon>
    </lineage>
</organism>
<protein>
    <submittedName>
        <fullName evidence="1">Uncharacterized protein</fullName>
    </submittedName>
</protein>
<evidence type="ECO:0000313" key="2">
    <source>
        <dbReference type="EMBL" id="QJH94254.1"/>
    </source>
</evidence>
<reference evidence="1" key="1">
    <citation type="submission" date="2020-03" db="EMBL/GenBank/DDBJ databases">
        <title>The deep terrestrial virosphere.</title>
        <authorList>
            <person name="Holmfeldt K."/>
            <person name="Nilsson E."/>
            <person name="Simone D."/>
            <person name="Lopez-Fernandez M."/>
            <person name="Wu X."/>
            <person name="de Brujin I."/>
            <person name="Lundin D."/>
            <person name="Andersson A."/>
            <person name="Bertilsson S."/>
            <person name="Dopson M."/>
        </authorList>
    </citation>
    <scope>NUCLEOTIDE SEQUENCE</scope>
    <source>
        <strain evidence="1">TM448A00111</strain>
        <strain evidence="2">TM448B00196</strain>
    </source>
</reference>
<name>A0A6H1ZAI0_9ZZZZ</name>
<accession>A0A6H1ZAI0</accession>
<sequence length="128" mass="14223">MKKPASPMPFTPKLAKVIKIYGDLKRAETADGYTVYRQDKLFVKGDGWNRYVRCCPMDNHFIFRDPAFNRVVGRWEFLCSCGFAAGIVGANVYAKQMSPTSGGDGMIAGEMIVCLHLFNYGKHADGST</sequence>
<proteinExistence type="predicted"/>
<evidence type="ECO:0000313" key="1">
    <source>
        <dbReference type="EMBL" id="QJA44538.1"/>
    </source>
</evidence>